<accession>A0ACC5ZPB4</accession>
<dbReference type="Proteomes" id="UP000830395">
    <property type="component" value="Chromosome 30"/>
</dbReference>
<protein>
    <submittedName>
        <fullName evidence="1">Uncharacterized protein</fullName>
    </submittedName>
</protein>
<reference evidence="1" key="1">
    <citation type="submission" date="2020-02" db="EMBL/GenBank/DDBJ databases">
        <title>Genome sequencing of the panga catfish, Pangasius djambal.</title>
        <authorList>
            <person name="Wen M."/>
            <person name="Zahm M."/>
            <person name="Roques C."/>
            <person name="Cabau C."/>
            <person name="Klopp C."/>
            <person name="Donnadieu C."/>
            <person name="Jouanno E."/>
            <person name="Avarre J.-C."/>
            <person name="Campet M."/>
            <person name="Ha T."/>
            <person name="Dugue R."/>
            <person name="Lampietro C."/>
            <person name="Louis A."/>
            <person name="Herpin A."/>
            <person name="Echchiki A."/>
            <person name="Berthelot C."/>
            <person name="Parey E."/>
            <person name="Roest-Crollius H."/>
            <person name="Braasch I."/>
            <person name="Postlethwait J.H."/>
            <person name="Bobe J."/>
            <person name="Montfort J."/>
            <person name="Bouchez O."/>
            <person name="Begum T."/>
            <person name="Schartl M."/>
            <person name="Gustiano R."/>
            <person name="Guiguen Y."/>
        </authorList>
    </citation>
    <scope>NUCLEOTIDE SEQUENCE</scope>
    <source>
        <strain evidence="1">Pdj_M5554</strain>
    </source>
</reference>
<sequence>MYPPSSSLEIMLGETLGVEPSLDNVENNEPTLFISRGHLSKSSRRAVLKKGGHRVRVQSRNAHNQAQQHHRQAVVLRNNTAHLTDIIINNNNNNNNNNSDVKSTSQSNNTELPVSRTAPSGSTHLKTPSKKELLKSKTGRGERGTQPSRPSPHSADKHKPCAPNLNTRAQKSRHVKYENRDRKRPLRSADAPRNTNGELSSEDNLKDTEKIYAGAKFSEPPSPSVLPKPPSHWVGEHSPKHSDSSREQMSVHLKTILKVQSKP</sequence>
<evidence type="ECO:0000313" key="2">
    <source>
        <dbReference type="Proteomes" id="UP000830395"/>
    </source>
</evidence>
<comment type="caution">
    <text evidence="1">The sequence shown here is derived from an EMBL/GenBank/DDBJ whole genome shotgun (WGS) entry which is preliminary data.</text>
</comment>
<keyword evidence="2" id="KW-1185">Reference proteome</keyword>
<name>A0ACC5ZPB4_9TELE</name>
<proteinExistence type="predicted"/>
<dbReference type="EMBL" id="CM041004">
    <property type="protein sequence ID" value="MCJ8750010.1"/>
    <property type="molecule type" value="Genomic_DNA"/>
</dbReference>
<evidence type="ECO:0000313" key="1">
    <source>
        <dbReference type="EMBL" id="MCJ8750010.1"/>
    </source>
</evidence>
<organism evidence="1 2">
    <name type="scientific">Pangasius djambal</name>
    <dbReference type="NCBI Taxonomy" id="1691987"/>
    <lineage>
        <taxon>Eukaryota</taxon>
        <taxon>Metazoa</taxon>
        <taxon>Chordata</taxon>
        <taxon>Craniata</taxon>
        <taxon>Vertebrata</taxon>
        <taxon>Euteleostomi</taxon>
        <taxon>Actinopterygii</taxon>
        <taxon>Neopterygii</taxon>
        <taxon>Teleostei</taxon>
        <taxon>Ostariophysi</taxon>
        <taxon>Siluriformes</taxon>
        <taxon>Pangasiidae</taxon>
        <taxon>Pangasius</taxon>
    </lineage>
</organism>
<gene>
    <name evidence="1" type="ORF">PDJAM_G00194030</name>
</gene>